<gene>
    <name evidence="1" type="ORF">DAPPUDRAFT_239556</name>
</gene>
<evidence type="ECO:0000313" key="1">
    <source>
        <dbReference type="EMBL" id="EFX83859.1"/>
    </source>
</evidence>
<name>E9G9L4_DAPPU</name>
<organism evidence="1 2">
    <name type="scientific">Daphnia pulex</name>
    <name type="common">Water flea</name>
    <dbReference type="NCBI Taxonomy" id="6669"/>
    <lineage>
        <taxon>Eukaryota</taxon>
        <taxon>Metazoa</taxon>
        <taxon>Ecdysozoa</taxon>
        <taxon>Arthropoda</taxon>
        <taxon>Crustacea</taxon>
        <taxon>Branchiopoda</taxon>
        <taxon>Diplostraca</taxon>
        <taxon>Cladocera</taxon>
        <taxon>Anomopoda</taxon>
        <taxon>Daphniidae</taxon>
        <taxon>Daphnia</taxon>
    </lineage>
</organism>
<protein>
    <submittedName>
        <fullName evidence="1">Uncharacterized protein</fullName>
    </submittedName>
</protein>
<accession>E9G9L4</accession>
<evidence type="ECO:0000313" key="2">
    <source>
        <dbReference type="Proteomes" id="UP000000305"/>
    </source>
</evidence>
<proteinExistence type="predicted"/>
<dbReference type="KEGG" id="dpx:DAPPUDRAFT_239556"/>
<dbReference type="InParanoid" id="E9G9L4"/>
<dbReference type="HOGENOM" id="CLU_2707292_0_0_1"/>
<dbReference type="Proteomes" id="UP000000305">
    <property type="component" value="Unassembled WGS sequence"/>
</dbReference>
<reference evidence="1 2" key="1">
    <citation type="journal article" date="2011" name="Science">
        <title>The ecoresponsive genome of Daphnia pulex.</title>
        <authorList>
            <person name="Colbourne J.K."/>
            <person name="Pfrender M.E."/>
            <person name="Gilbert D."/>
            <person name="Thomas W.K."/>
            <person name="Tucker A."/>
            <person name="Oakley T.H."/>
            <person name="Tokishita S."/>
            <person name="Aerts A."/>
            <person name="Arnold G.J."/>
            <person name="Basu M.K."/>
            <person name="Bauer D.J."/>
            <person name="Caceres C.E."/>
            <person name="Carmel L."/>
            <person name="Casola C."/>
            <person name="Choi J.H."/>
            <person name="Detter J.C."/>
            <person name="Dong Q."/>
            <person name="Dusheyko S."/>
            <person name="Eads B.D."/>
            <person name="Frohlich T."/>
            <person name="Geiler-Samerotte K.A."/>
            <person name="Gerlach D."/>
            <person name="Hatcher P."/>
            <person name="Jogdeo S."/>
            <person name="Krijgsveld J."/>
            <person name="Kriventseva E.V."/>
            <person name="Kultz D."/>
            <person name="Laforsch C."/>
            <person name="Lindquist E."/>
            <person name="Lopez J."/>
            <person name="Manak J.R."/>
            <person name="Muller J."/>
            <person name="Pangilinan J."/>
            <person name="Patwardhan R.P."/>
            <person name="Pitluck S."/>
            <person name="Pritham E.J."/>
            <person name="Rechtsteiner A."/>
            <person name="Rho M."/>
            <person name="Rogozin I.B."/>
            <person name="Sakarya O."/>
            <person name="Salamov A."/>
            <person name="Schaack S."/>
            <person name="Shapiro H."/>
            <person name="Shiga Y."/>
            <person name="Skalitzky C."/>
            <person name="Smith Z."/>
            <person name="Souvorov A."/>
            <person name="Sung W."/>
            <person name="Tang Z."/>
            <person name="Tsuchiya D."/>
            <person name="Tu H."/>
            <person name="Vos H."/>
            <person name="Wang M."/>
            <person name="Wolf Y.I."/>
            <person name="Yamagata H."/>
            <person name="Yamada T."/>
            <person name="Ye Y."/>
            <person name="Shaw J.R."/>
            <person name="Andrews J."/>
            <person name="Crease T.J."/>
            <person name="Tang H."/>
            <person name="Lucas S.M."/>
            <person name="Robertson H.M."/>
            <person name="Bork P."/>
            <person name="Koonin E.V."/>
            <person name="Zdobnov E.M."/>
            <person name="Grigoriev I.V."/>
            <person name="Lynch M."/>
            <person name="Boore J.L."/>
        </authorList>
    </citation>
    <scope>NUCLEOTIDE SEQUENCE [LARGE SCALE GENOMIC DNA]</scope>
</reference>
<dbReference type="EMBL" id="GL732536">
    <property type="protein sequence ID" value="EFX83859.1"/>
    <property type="molecule type" value="Genomic_DNA"/>
</dbReference>
<sequence length="73" mass="8234">MQTRSPRPDPDIAETPVFAYHSLDVMARPLHDNWIQPSGVFASAAMGIELPHGLHVHNTVALWAEQVLMDYKR</sequence>
<keyword evidence="2" id="KW-1185">Reference proteome</keyword>
<dbReference type="AlphaFoldDB" id="E9G9L4"/>